<dbReference type="PANTHER" id="PTHR34980:SF2">
    <property type="entry name" value="INNER MEMBRANE PROTEIN YHAH-RELATED"/>
    <property type="match status" value="1"/>
</dbReference>
<dbReference type="Pfam" id="PF05656">
    <property type="entry name" value="DUF805"/>
    <property type="match status" value="1"/>
</dbReference>
<feature type="transmembrane region" description="Helical" evidence="1">
    <location>
        <begin position="23"/>
        <end position="40"/>
    </location>
</feature>
<protein>
    <submittedName>
        <fullName evidence="2">DUF805 domain-containing protein</fullName>
    </submittedName>
</protein>
<dbReference type="PANTHER" id="PTHR34980">
    <property type="entry name" value="INNER MEMBRANE PROTEIN-RELATED-RELATED"/>
    <property type="match status" value="1"/>
</dbReference>
<dbReference type="RefSeq" id="WP_222580777.1">
    <property type="nucleotide sequence ID" value="NZ_JAHVHU010000013.1"/>
</dbReference>
<keyword evidence="1" id="KW-0472">Membrane</keyword>
<feature type="transmembrane region" description="Helical" evidence="1">
    <location>
        <begin position="84"/>
        <end position="104"/>
    </location>
</feature>
<dbReference type="Proteomes" id="UP000753961">
    <property type="component" value="Unassembled WGS sequence"/>
</dbReference>
<feature type="transmembrane region" description="Helical" evidence="1">
    <location>
        <begin position="52"/>
        <end position="72"/>
    </location>
</feature>
<proteinExistence type="predicted"/>
<keyword evidence="1" id="KW-0812">Transmembrane</keyword>
<reference evidence="2" key="1">
    <citation type="submission" date="2021-06" db="EMBL/GenBank/DDBJ databases">
        <title>44 bacteria genomes isolated from Dapeng, Shenzhen.</title>
        <authorList>
            <person name="Zheng W."/>
            <person name="Yu S."/>
            <person name="Huang Y."/>
        </authorList>
    </citation>
    <scope>NUCLEOTIDE SEQUENCE</scope>
    <source>
        <strain evidence="2">DP5N28-2</strain>
    </source>
</reference>
<keyword evidence="1" id="KW-1133">Transmembrane helix</keyword>
<dbReference type="GO" id="GO:0005886">
    <property type="term" value="C:plasma membrane"/>
    <property type="evidence" value="ECO:0007669"/>
    <property type="project" value="TreeGrafter"/>
</dbReference>
<organism evidence="2 3">
    <name type="scientific">Membranihabitans marinus</name>
    <dbReference type="NCBI Taxonomy" id="1227546"/>
    <lineage>
        <taxon>Bacteria</taxon>
        <taxon>Pseudomonadati</taxon>
        <taxon>Bacteroidota</taxon>
        <taxon>Saprospiria</taxon>
        <taxon>Saprospirales</taxon>
        <taxon>Saprospiraceae</taxon>
        <taxon>Membranihabitans</taxon>
    </lineage>
</organism>
<evidence type="ECO:0000313" key="3">
    <source>
        <dbReference type="Proteomes" id="UP000753961"/>
    </source>
</evidence>
<accession>A0A953HQ82</accession>
<name>A0A953HQ82_9BACT</name>
<comment type="caution">
    <text evidence="2">The sequence shown here is derived from an EMBL/GenBank/DDBJ whole genome shotgun (WGS) entry which is preliminary data.</text>
</comment>
<sequence>MDWFIYALRRYNDFNGRSRRREYWLYVLFYILLAIGAHFLDSLFGFADVGEVYGPIYTLFVIIMVLPSIAVAVRRLHDIGKSGWWIFVGFVPIIGFIWLLIYFVREGTIGPNQYGPDPKEQLR</sequence>
<dbReference type="InterPro" id="IPR008523">
    <property type="entry name" value="DUF805"/>
</dbReference>
<evidence type="ECO:0000256" key="1">
    <source>
        <dbReference type="SAM" id="Phobius"/>
    </source>
</evidence>
<keyword evidence="3" id="KW-1185">Reference proteome</keyword>
<gene>
    <name evidence="2" type="ORF">KUV50_13890</name>
</gene>
<dbReference type="AlphaFoldDB" id="A0A953HQ82"/>
<dbReference type="EMBL" id="JAHVHU010000013">
    <property type="protein sequence ID" value="MBY5959239.1"/>
    <property type="molecule type" value="Genomic_DNA"/>
</dbReference>
<evidence type="ECO:0000313" key="2">
    <source>
        <dbReference type="EMBL" id="MBY5959239.1"/>
    </source>
</evidence>